<dbReference type="PANTHER" id="PTHR47129">
    <property type="entry name" value="QUINONE OXIDOREDUCTASE 2"/>
    <property type="match status" value="1"/>
</dbReference>
<dbReference type="InterPro" id="IPR036291">
    <property type="entry name" value="NAD(P)-bd_dom_sf"/>
</dbReference>
<dbReference type="RefSeq" id="WP_149487071.1">
    <property type="nucleotide sequence ID" value="NZ_CP036150.1"/>
</dbReference>
<dbReference type="Gene3D" id="3.90.25.10">
    <property type="entry name" value="UDP-galactose 4-epimerase, domain 1"/>
    <property type="match status" value="1"/>
</dbReference>
<dbReference type="AlphaFoldDB" id="A0A5C1QQU8"/>
<proteinExistence type="predicted"/>
<dbReference type="CDD" id="cd05269">
    <property type="entry name" value="TMR_SDR_a"/>
    <property type="match status" value="1"/>
</dbReference>
<sequence>MKIAVTAASGKLGSEIVRAVSKLISKENVIGLARTPEKAKDLGIEIRPGDYNDKNILEKSLQSVDTLLLVSGMDAPEKRIEQHRNVIKAAKNSGVKKIVYTSVQGAEENTAFSPVVQSNRQTEQDIRNSGMDWAIGRNGIYIEPDIEYIEIYKKLGGIFNCAGDGKCGYTTRSELAYAYAKMLTENKHNNQTYNLHGEALTQYQLAEYMNSAFGLKLTFTSMTVEEYRQDRIAELGEFMGSVIAGIYQGIREGKADNPSHFNEAADREHQSWKSYFNNIQQNIIKQ</sequence>
<dbReference type="InterPro" id="IPR052718">
    <property type="entry name" value="NmrA-type_oxidoreductase"/>
</dbReference>
<evidence type="ECO:0000259" key="1">
    <source>
        <dbReference type="Pfam" id="PF13460"/>
    </source>
</evidence>
<evidence type="ECO:0000313" key="3">
    <source>
        <dbReference type="Proteomes" id="UP000324209"/>
    </source>
</evidence>
<feature type="domain" description="NAD(P)-binding" evidence="1">
    <location>
        <begin position="8"/>
        <end position="154"/>
    </location>
</feature>
<dbReference type="OrthoDB" id="9789543at2"/>
<gene>
    <name evidence="2" type="ORF">EXM22_13710</name>
</gene>
<evidence type="ECO:0000313" key="2">
    <source>
        <dbReference type="EMBL" id="QEN08994.1"/>
    </source>
</evidence>
<dbReference type="Gene3D" id="3.40.50.720">
    <property type="entry name" value="NAD(P)-binding Rossmann-like Domain"/>
    <property type="match status" value="1"/>
</dbReference>
<accession>A0A5C1QQU8</accession>
<name>A0A5C1QQU8_9SPIO</name>
<dbReference type="Proteomes" id="UP000324209">
    <property type="component" value="Chromosome"/>
</dbReference>
<reference evidence="2 3" key="1">
    <citation type="submission" date="2019-02" db="EMBL/GenBank/DDBJ databases">
        <title>Complete Genome Sequence and Methylome Analysis of free living Spirochaetas.</title>
        <authorList>
            <person name="Fomenkov A."/>
            <person name="Dubinina G."/>
            <person name="Leshcheva N."/>
            <person name="Mikheeva N."/>
            <person name="Grabovich M."/>
            <person name="Vincze T."/>
            <person name="Roberts R.J."/>
        </authorList>
    </citation>
    <scope>NUCLEOTIDE SEQUENCE [LARGE SCALE GENOMIC DNA]</scope>
    <source>
        <strain evidence="2 3">K2</strain>
    </source>
</reference>
<dbReference type="KEGG" id="ock:EXM22_13710"/>
<dbReference type="PANTHER" id="PTHR47129:SF1">
    <property type="entry name" value="NMRA-LIKE DOMAIN-CONTAINING PROTEIN"/>
    <property type="match status" value="1"/>
</dbReference>
<dbReference type="InterPro" id="IPR016040">
    <property type="entry name" value="NAD(P)-bd_dom"/>
</dbReference>
<dbReference type="EMBL" id="CP036150">
    <property type="protein sequence ID" value="QEN08994.1"/>
    <property type="molecule type" value="Genomic_DNA"/>
</dbReference>
<organism evidence="2 3">
    <name type="scientific">Oceanispirochaeta crateris</name>
    <dbReference type="NCBI Taxonomy" id="2518645"/>
    <lineage>
        <taxon>Bacteria</taxon>
        <taxon>Pseudomonadati</taxon>
        <taxon>Spirochaetota</taxon>
        <taxon>Spirochaetia</taxon>
        <taxon>Spirochaetales</taxon>
        <taxon>Spirochaetaceae</taxon>
        <taxon>Oceanispirochaeta</taxon>
    </lineage>
</organism>
<dbReference type="SUPFAM" id="SSF51735">
    <property type="entry name" value="NAD(P)-binding Rossmann-fold domains"/>
    <property type="match status" value="1"/>
</dbReference>
<keyword evidence="3" id="KW-1185">Reference proteome</keyword>
<dbReference type="Pfam" id="PF13460">
    <property type="entry name" value="NAD_binding_10"/>
    <property type="match status" value="1"/>
</dbReference>
<protein>
    <submittedName>
        <fullName evidence="2">SDR family oxidoreductase</fullName>
    </submittedName>
</protein>